<sequence>QFQEFETEKSFDTVQILVGGRTEDKSVNLATLSGKLDLGNKSYVSASNFMIIKFSSDGSVEKKGFRASWKTEPQSCGGNLRATTQPQTLKSPGYPQNYPGGLECLYIIEGQIGRIITLEIQELDLETNRDYVLIRDGDSPNSSPIGRLTGTTDQNPRTIMSTGNKLYLYLKTSLGDSRKGFNIRYSQGCKALVAQANGTISSPAYGLHDYPSNQECLLRIKNPTNSALSLKFDSFNVHQSDSVQVFDGTSTSGLRLHPANGFTGTTVPKITLTASSGHMLIKFTTDALHNSKGWHATFSSDCPVLLPGEGALASNRDTAFGTSVTFTCPIGQEFATGKNKITTECLLGGNWSTSYIPKCQEVYCGPVPQIDNGFSIGSSNVTYRGEALYQCYAGFAFPSGLPIEKVSCLADGRWERLPTCLASQCPPLPEVPHANSTALNGGGRSYGTIFRFECEPGYIRSGHPVILCMSNGTWSSEVPTCTRAACPILPQVNNGLIIDSSRKYFFGDEARVQCHKGFKLIGSNIIKCGPSQTFVNPPTCEDINECTSSPCDLASTECINTAGGFQCKCQKGFSASMECRPVGDLGLTTGGIPDEAITVSSAEQGYKKEMVRLNSGLGWCGNNLEAGANWILIDLKAPTIVRGFRTQSVQRPDGNLAFTSAVRIQYTNNLTDIMKDYTNPDGTPVEFRILEPTLSVLNLPAPIEAQYIKFKIQDFVAAPCLRLEVMGCTRLECADINECTVNNGGCDQKCINSPGGYSCVCNIGYELFLNNGTSGFLIDKSESGDRDGDIFQHNKTCVPVMCPSLEAPTNGIILSTKNSYHFGDLISFHCQFGYVMAGSASLLCTSGGAWNGTVPECQYAKCVSLPDNKTEGLTVIRPDKDSVLVPFKGNVSLQCGNIGRKLRGTASSGFRECVYDPKPGFPDYWLSGMLPSCPRSNCGVPVPTPGAEYGKYLDTQYQSSFFFGCQDTFKLAGQTDRNDNVVRCQANGVWDFGDLRCEGPVCEDPGRPVDGYQHAVSYEQGSEVHFGCNKPGYILINPRPITCIREPECKVVKPLGLASGRIPDSAINATSERPNYEARNIRLNSVTGWCGKQEAFTYVSVDLGQVFRVKAILVKGVVTNDIVGRPTEIRFFYKQAESENYVVYFPNFNLTMRDPGNYGELAMITLPKYVQARFVILGIVSYMDNACLKFELMGCEESKIEPLLGYDYGYSPCVDNEPPVFQNCPQQPIIVHKGINGIQPINLTEPVAVDNSGAIARLEVKPQSFRTPITTFQDMAVKYVAFDFDGNVAICEINITVVDETPPLLSCPQSYVIELVDRQDSFVVNFNETRRRVNVSDESGEVTVTFIPDKATITIGNFENITVVASDKYGNKAMCHFQVAVQATPCVDWELKPPANGALNCLSGDKGLQCIATCSPGYRFTDGEPVKTFGCEYKKRPWTPTSVVPDCVSEDTQQADYHVISTVTYRANGAVPSPCLSQYTDLMQQYYSQINNVLSQRCSAVNVNMNVSFINQKAQLFEDNVVQVDFILVILPAVRQPQLYDLCGSTLNLIFDLSVPYASAVIEPLLNVSAIGNQCPPLRALRSSITRGFTCNVGEVLNMDTNQVPRCLHCPAGTFAGIKQKTCTYCQRGFYQDRDRQGSCIRCPLGTYTREEGSKSLHDCVPVCGYGTYSPTGLVPCLECPRNSYTSEPPTGGFKDCQACPANTYTYQPAAPSKDFCRAKCPPGQYSDSGLSPCNLCPANFYQSLSGQTKCLECTTSTKTIGPGASSRDECQPIQCTENSCQHGGLCVPMGHGIQCFCPAGFSGRRCEIDIDECASQPCHNGAVCIDLPQGYRCQCRQGYGGINCQEEKTDCRNDTCPERAMCKDEPGFNNYTCLCRSGYTGENCDVTINPCVENGNPCKNEATCVALKQGRYKCECLIGWEGQHCEINTDDCAEKPCLLGANCTDLVADFKCSCPQGFKGKRCQEKVDLCFNNPCKNGVCVDTFFNYQCICNPGWSGESCETNINDCRNSPCENGGQCTDLVDGYVCTCEVGYIGKQCQHLIDDCASKPCQNGGSCIDMLDGFTCKCRPGFVGLQCEAEIDECLNNPCNPEGTEKCLDLDNKFECKCRPGYSDQLCQTNIDDCNSSPCLNGGICRDGVAQFTCECEPGWTGQRCEVDISSCNNKPCQNDANCINLFQDFFCVCPSGTDGKQCETAPERCIGSPCMHGGKCQDFGSGLNCTCSQDFTGIGCQYEFDACEANVCQNGATCIDNGVGYTCICPVGYTGKNCDQDIIDCKENSCPPTATCIDLTDGFYCQCPFNLTGDDCRKTIQVDYDLSFSEPSDSSAALTVPFRLSGKSSLTIAMWVQFAHRDEPGIFFTLYSVTSGQTAIGKRIMLQAHSSGVQVSIFPEIQDVFLAFQEYATINDGQWHHIAVVWHQGTLTLITEGLIASKVEGYGSGKQLPDYGWVVLGKPKPDNTKTYSESGFQGHLTKVQIWGRALDITNEIQKQVRDCRTEPVLYQGLVLTWSGYDVIEGGVERNVPSHCSQQSCPNGYTGPQCNQMQVDKQSPKVEHCPGDLWVIAKNGTAVVTWDEPQFSDNVGIARIEEKSGHRPGQTLLWGTYHIAYVAFDQSGNSATCSFKVFILAEFCPPLADPIGGSQQCKDWGSGEQFKVCEISCNAGLRFSQPVPKFYTCGAEGFWRPTENPALPLIYPACSTSKPAQRVFKVNMLFPTSVLCNEAGQGVLRQKVRTAVNALNRDWNFCSYSLEGTRECKDLNIDVKCDHRNSRLVRQLSNNTAYNISPEINVNRAARQASDTYNVQISFPSANDPVINLNSNQRSTVQRLLEQLILEEDQLDVHDILPNTVPDPASLLLTSDYACPTGQVVMAPDCVPCAVGSYYDKESTSCIPCSVGTYQSESGQLQCSVCPAIAGRQGVTVGPGARSASDCKERCPAGKYYDDEAGLCRSCGHGFFQPREGSFKCLLCGLGKTTRTTEAVSQEECRDECGSGMQLGLEGQCEPCPRGTYRTQAVEAACQPCPIGRTTAKLGAATVEECSLPVCTPGTFLNTTLNSCIACKKGTYQPAAQQTICLPCPPNTSTKGSSSTSKSECWNPCEMNGPEMHCDPNAYCLLIPETNDFKCECKPGYNGTGKVCRDVCAGFCENKGTCVKDSRGQPSCRCVGSFIGPHCEEKSEFAYIAGGIAATVIFLIIIALFVWMICARSERRREPKKLVAQTNDHNGSQVNFYYGAAPYAESIAPSHHSTYAHYYDDEEDGWEMPNFYNETYMKESLHNGKMNSLARSNVSIYGNKEDLYDRLKRHAYPGKKDKSDSESEGQ</sequence>
<dbReference type="FunFam" id="2.10.25.10:FF:000143">
    <property type="entry name" value="Protein crumbs 1"/>
    <property type="match status" value="1"/>
</dbReference>
<feature type="domain" description="EGF-like" evidence="25">
    <location>
        <begin position="2120"/>
        <end position="2156"/>
    </location>
</feature>
<evidence type="ECO:0000256" key="3">
    <source>
        <dbReference type="ARBA" id="ARBA00022473"/>
    </source>
</evidence>
<feature type="non-terminal residue" evidence="29">
    <location>
        <position position="1"/>
    </location>
</feature>
<dbReference type="SUPFAM" id="SSF57196">
    <property type="entry name" value="EGF/Laminin"/>
    <property type="match status" value="9"/>
</dbReference>
<dbReference type="EMBL" id="GEDC01004275">
    <property type="protein sequence ID" value="JAS33023.1"/>
    <property type="molecule type" value="Transcribed_RNA"/>
</dbReference>
<dbReference type="CDD" id="cd00041">
    <property type="entry name" value="CUB"/>
    <property type="match status" value="3"/>
</dbReference>
<dbReference type="PROSITE" id="PS50026">
    <property type="entry name" value="EGF_3"/>
    <property type="match status" value="16"/>
</dbReference>
<evidence type="ECO:0008006" key="30">
    <source>
        <dbReference type="Google" id="ProtNLM"/>
    </source>
</evidence>
<feature type="domain" description="CUB" evidence="23">
    <location>
        <begin position="1"/>
        <end position="72"/>
    </location>
</feature>
<dbReference type="Pfam" id="PF07645">
    <property type="entry name" value="EGF_CA"/>
    <property type="match status" value="1"/>
</dbReference>
<evidence type="ECO:0000256" key="2">
    <source>
        <dbReference type="ARBA" id="ARBA00004498"/>
    </source>
</evidence>
<feature type="domain" description="F5/8 type C" evidence="24">
    <location>
        <begin position="579"/>
        <end position="728"/>
    </location>
</feature>
<feature type="disulfide bond" evidence="19">
    <location>
        <begin position="1876"/>
        <end position="1885"/>
    </location>
</feature>
<dbReference type="InterPro" id="IPR013320">
    <property type="entry name" value="ConA-like_dom_sf"/>
</dbReference>
<dbReference type="FunFam" id="2.10.70.10:FF:000085">
    <property type="entry name" value="Uncharacterized protein, isoform A"/>
    <property type="match status" value="1"/>
</dbReference>
<feature type="domain" description="EGF-like" evidence="25">
    <location>
        <begin position="1772"/>
        <end position="1808"/>
    </location>
</feature>
<feature type="disulfide bond" evidence="19">
    <location>
        <begin position="3138"/>
        <end position="3148"/>
    </location>
</feature>
<feature type="disulfide bond" evidence="19">
    <location>
        <begin position="2260"/>
        <end position="2269"/>
    </location>
</feature>
<feature type="disulfide bond" evidence="20">
    <location>
        <begin position="425"/>
        <end position="468"/>
    </location>
</feature>
<feature type="domain" description="F5/8 type C" evidence="24">
    <location>
        <begin position="1049"/>
        <end position="1195"/>
    </location>
</feature>
<feature type="disulfide bond" evidence="19">
    <location>
        <begin position="1992"/>
        <end position="2001"/>
    </location>
</feature>
<feature type="disulfide bond" evidence="18">
    <location>
        <begin position="189"/>
        <end position="216"/>
    </location>
</feature>
<dbReference type="FunFam" id="2.10.50.10:FF:000018">
    <property type="entry name" value="Sushi, von Willebrand factor type A, EGF and pentraxin domain-containing 1"/>
    <property type="match status" value="1"/>
</dbReference>
<dbReference type="InterPro" id="IPR009030">
    <property type="entry name" value="Growth_fac_rcpt_cys_sf"/>
</dbReference>
<feature type="disulfide bond" evidence="19">
    <location>
        <begin position="2108"/>
        <end position="2117"/>
    </location>
</feature>
<evidence type="ECO:0000259" key="25">
    <source>
        <dbReference type="PROSITE" id="PS50026"/>
    </source>
</evidence>
<evidence type="ECO:0000256" key="9">
    <source>
        <dbReference type="ARBA" id="ARBA00022729"/>
    </source>
</evidence>
<dbReference type="FunFam" id="2.10.25.10:FF:000472">
    <property type="entry name" value="Uncharacterized protein, isoform A"/>
    <property type="match status" value="1"/>
</dbReference>
<dbReference type="InterPro" id="IPR001881">
    <property type="entry name" value="EGF-like_Ca-bd_dom"/>
</dbReference>
<dbReference type="Pfam" id="PF02494">
    <property type="entry name" value="HYR"/>
    <property type="match status" value="2"/>
</dbReference>
<evidence type="ECO:0000256" key="17">
    <source>
        <dbReference type="ARBA" id="ARBA00023180"/>
    </source>
</evidence>
<dbReference type="InterPro" id="IPR018097">
    <property type="entry name" value="EGF_Ca-bd_CS"/>
</dbReference>
<dbReference type="InterPro" id="IPR035976">
    <property type="entry name" value="Sushi/SCR/CCP_sf"/>
</dbReference>
<dbReference type="FunFam" id="2.10.25.10:FF:000649">
    <property type="entry name" value="Uncharacterized protein, isoform A"/>
    <property type="match status" value="1"/>
</dbReference>
<dbReference type="Pfam" id="PF00084">
    <property type="entry name" value="Sushi"/>
    <property type="match status" value="4"/>
</dbReference>
<evidence type="ECO:0000256" key="21">
    <source>
        <dbReference type="SAM" id="MobiDB-lite"/>
    </source>
</evidence>
<evidence type="ECO:0000259" key="24">
    <source>
        <dbReference type="PROSITE" id="PS50022"/>
    </source>
</evidence>
<dbReference type="SMART" id="SM00042">
    <property type="entry name" value="CUB"/>
    <property type="match status" value="2"/>
</dbReference>
<feature type="disulfide bond" evidence="19">
    <location>
        <begin position="1857"/>
        <end position="1874"/>
    </location>
</feature>
<evidence type="ECO:0000256" key="11">
    <source>
        <dbReference type="ARBA" id="ARBA00022782"/>
    </source>
</evidence>
<dbReference type="PROSITE" id="PS01187">
    <property type="entry name" value="EGF_CA"/>
    <property type="match status" value="5"/>
</dbReference>
<feature type="disulfide bond" evidence="19">
    <location>
        <begin position="2298"/>
        <end position="2307"/>
    </location>
</feature>
<dbReference type="InterPro" id="IPR011641">
    <property type="entry name" value="Tyr-kin_ephrin_A/B_rcpt-like"/>
</dbReference>
<feature type="domain" description="EGF-like" evidence="25">
    <location>
        <begin position="2004"/>
        <end position="2040"/>
    </location>
</feature>
<dbReference type="Gene3D" id="2.10.25.10">
    <property type="entry name" value="Laminin"/>
    <property type="match status" value="18"/>
</dbReference>
<feature type="domain" description="EGF-like" evidence="25">
    <location>
        <begin position="2042"/>
        <end position="2078"/>
    </location>
</feature>
<keyword evidence="3" id="KW-0217">Developmental protein</keyword>
<feature type="disulfide bond" evidence="19">
    <location>
        <begin position="3160"/>
        <end position="3169"/>
    </location>
</feature>
<feature type="domain" description="Sushi" evidence="27">
    <location>
        <begin position="362"/>
        <end position="422"/>
    </location>
</feature>
<feature type="domain" description="EGF-like" evidence="25">
    <location>
        <begin position="2196"/>
        <end position="2232"/>
    </location>
</feature>
<dbReference type="GO" id="GO:0007399">
    <property type="term" value="P:nervous system development"/>
    <property type="evidence" value="ECO:0007669"/>
    <property type="project" value="UniProtKB-ARBA"/>
</dbReference>
<dbReference type="SUPFAM" id="SSF57535">
    <property type="entry name" value="Complement control module/SCR domain"/>
    <property type="match status" value="6"/>
</dbReference>
<dbReference type="FunFam" id="2.10.25.10:FF:000368">
    <property type="entry name" value="Delta-like 3 (Drosophila), isoform CRA_b"/>
    <property type="match status" value="1"/>
</dbReference>
<feature type="domain" description="EGF-like" evidence="25">
    <location>
        <begin position="542"/>
        <end position="580"/>
    </location>
</feature>
<feature type="domain" description="CUB" evidence="23">
    <location>
        <begin position="76"/>
        <end position="188"/>
    </location>
</feature>
<feature type="domain" description="EGF-like" evidence="25">
    <location>
        <begin position="1810"/>
        <end position="1846"/>
    </location>
</feature>
<feature type="domain" description="EGF-like" evidence="25">
    <location>
        <begin position="2158"/>
        <end position="2194"/>
    </location>
</feature>
<feature type="disulfide bond" evidence="19">
    <location>
        <begin position="1836"/>
        <end position="1845"/>
    </location>
</feature>
<dbReference type="FunFam" id="2.60.120.200:FF:000201">
    <property type="entry name" value="Uncharacterized protein, isoform A"/>
    <property type="match status" value="1"/>
</dbReference>
<dbReference type="SMART" id="SM00231">
    <property type="entry name" value="FA58C"/>
    <property type="match status" value="2"/>
</dbReference>
<evidence type="ECO:0000256" key="19">
    <source>
        <dbReference type="PROSITE-ProRule" id="PRU00076"/>
    </source>
</evidence>
<evidence type="ECO:0000313" key="29">
    <source>
        <dbReference type="EMBL" id="JAS33023.1"/>
    </source>
</evidence>
<dbReference type="FunFam" id="2.10.25.10:FF:000045">
    <property type="entry name" value="Slit guidance ligand 2"/>
    <property type="match status" value="1"/>
</dbReference>
<feature type="domain" description="CUB" evidence="23">
    <location>
        <begin position="189"/>
        <end position="301"/>
    </location>
</feature>
<feature type="disulfide bond" evidence="20">
    <location>
        <begin position="454"/>
        <end position="481"/>
    </location>
</feature>
<dbReference type="CDD" id="cd00033">
    <property type="entry name" value="CCP"/>
    <property type="match status" value="3"/>
</dbReference>
<dbReference type="Pfam" id="PF00431">
    <property type="entry name" value="CUB"/>
    <property type="match status" value="2"/>
</dbReference>
<dbReference type="PROSITE" id="PS01180">
    <property type="entry name" value="CUB"/>
    <property type="match status" value="3"/>
</dbReference>
<evidence type="ECO:0000256" key="15">
    <source>
        <dbReference type="ARBA" id="ARBA00023136"/>
    </source>
</evidence>
<dbReference type="FunFam" id="2.10.25.10:FF:000146">
    <property type="entry name" value="Putative neurogenic locus notch"/>
    <property type="match status" value="1"/>
</dbReference>
<evidence type="ECO:0000256" key="12">
    <source>
        <dbReference type="ARBA" id="ARBA00022843"/>
    </source>
</evidence>
<dbReference type="SMART" id="SM00032">
    <property type="entry name" value="CCP"/>
    <property type="match status" value="9"/>
</dbReference>
<dbReference type="InterPro" id="IPR000859">
    <property type="entry name" value="CUB_dom"/>
</dbReference>
<keyword evidence="5" id="KW-0272">Extracellular matrix</keyword>
<evidence type="ECO:0000256" key="20">
    <source>
        <dbReference type="PROSITE-ProRule" id="PRU00302"/>
    </source>
</evidence>
<dbReference type="Pfam" id="PF00008">
    <property type="entry name" value="EGF"/>
    <property type="match status" value="7"/>
</dbReference>
<dbReference type="Pfam" id="PF07699">
    <property type="entry name" value="Ephrin_rec_like"/>
    <property type="match status" value="7"/>
</dbReference>
<evidence type="ECO:0000256" key="8">
    <source>
        <dbReference type="ARBA" id="ARBA00022692"/>
    </source>
</evidence>
<feature type="region of interest" description="Disordered" evidence="21">
    <location>
        <begin position="71"/>
        <end position="94"/>
    </location>
</feature>
<feature type="disulfide bond" evidence="19">
    <location>
        <begin position="2089"/>
        <end position="2106"/>
    </location>
</feature>
<keyword evidence="9" id="KW-0732">Signal</keyword>
<evidence type="ECO:0000256" key="18">
    <source>
        <dbReference type="PROSITE-ProRule" id="PRU00059"/>
    </source>
</evidence>
<name>A0A1B6E513_9HEMI</name>
<accession>A0A1B6E513</accession>
<keyword evidence="4" id="KW-0964">Secreted</keyword>
<evidence type="ECO:0000256" key="13">
    <source>
        <dbReference type="ARBA" id="ARBA00022976"/>
    </source>
</evidence>
<feature type="transmembrane region" description="Helical" evidence="22">
    <location>
        <begin position="3175"/>
        <end position="3201"/>
    </location>
</feature>
<evidence type="ECO:0000256" key="6">
    <source>
        <dbReference type="ARBA" id="ARBA00022536"/>
    </source>
</evidence>
<keyword evidence="10" id="KW-0677">Repeat</keyword>
<dbReference type="InterPro" id="IPR035914">
    <property type="entry name" value="Sperma_CUB_dom_sf"/>
</dbReference>
<dbReference type="SUPFAM" id="SSF57184">
    <property type="entry name" value="Growth factor receptor domain"/>
    <property type="match status" value="5"/>
</dbReference>
<evidence type="ECO:0000259" key="23">
    <source>
        <dbReference type="PROSITE" id="PS01180"/>
    </source>
</evidence>
<dbReference type="PROSITE" id="PS00022">
    <property type="entry name" value="EGF_1"/>
    <property type="match status" value="14"/>
</dbReference>
<dbReference type="PROSITE" id="PS50825">
    <property type="entry name" value="HYR"/>
    <property type="match status" value="3"/>
</dbReference>
<dbReference type="GO" id="GO:0005509">
    <property type="term" value="F:calcium ion binding"/>
    <property type="evidence" value="ECO:0007669"/>
    <property type="project" value="InterPro"/>
</dbReference>
<keyword evidence="12" id="KW-0832">Ubl conjugation</keyword>
<keyword evidence="15 22" id="KW-0472">Membrane</keyword>
<dbReference type="FunFam" id="2.10.50.10:FF:000032">
    <property type="entry name" value="Uncharacterized protein, isoform A"/>
    <property type="match status" value="1"/>
</dbReference>
<evidence type="ECO:0000259" key="26">
    <source>
        <dbReference type="PROSITE" id="PS50825"/>
    </source>
</evidence>
<feature type="disulfide bond" evidence="19">
    <location>
        <begin position="2146"/>
        <end position="2155"/>
    </location>
</feature>
<dbReference type="Pfam" id="PF00754">
    <property type="entry name" value="F5_F8_type_C"/>
    <property type="match status" value="2"/>
</dbReference>
<dbReference type="InterPro" id="IPR008979">
    <property type="entry name" value="Galactose-bd-like_sf"/>
</dbReference>
<dbReference type="InterPro" id="IPR000152">
    <property type="entry name" value="EGF-type_Asp/Asn_hydroxyl_site"/>
</dbReference>
<evidence type="ECO:0000256" key="14">
    <source>
        <dbReference type="ARBA" id="ARBA00022989"/>
    </source>
</evidence>
<feature type="disulfide bond" evidence="20">
    <location>
        <begin position="302"/>
        <end position="345"/>
    </location>
</feature>
<evidence type="ECO:0000313" key="28">
    <source>
        <dbReference type="EMBL" id="JAS21827.1"/>
    </source>
</evidence>
<dbReference type="PROSITE" id="PS50923">
    <property type="entry name" value="SUSHI"/>
    <property type="match status" value="6"/>
</dbReference>
<feature type="domain" description="Sushi" evidence="27">
    <location>
        <begin position="300"/>
        <end position="361"/>
    </location>
</feature>
<dbReference type="Pfam" id="PF13385">
    <property type="entry name" value="Laminin_G_3"/>
    <property type="match status" value="1"/>
</dbReference>
<dbReference type="FunFam" id="2.60.120.260:FF:000084">
    <property type="entry name" value="CLUMA_CG013997, isoform A"/>
    <property type="match status" value="1"/>
</dbReference>
<feature type="domain" description="HYR" evidence="26">
    <location>
        <begin position="1214"/>
        <end position="1299"/>
    </location>
</feature>
<dbReference type="SUPFAM" id="SSF49785">
    <property type="entry name" value="Galactose-binding domain-like"/>
    <property type="match status" value="2"/>
</dbReference>
<dbReference type="SMART" id="SM00179">
    <property type="entry name" value="EGF_CA"/>
    <property type="match status" value="16"/>
</dbReference>
<feature type="domain" description="Sushi" evidence="27">
    <location>
        <begin position="423"/>
        <end position="483"/>
    </location>
</feature>
<dbReference type="InterPro" id="IPR049883">
    <property type="entry name" value="NOTCH1_EGF-like"/>
</dbReference>
<feature type="domain" description="EGF-like" evidence="25">
    <location>
        <begin position="1967"/>
        <end position="2002"/>
    </location>
</feature>
<dbReference type="SUPFAM" id="SSF49899">
    <property type="entry name" value="Concanavalin A-like lectins/glucanases"/>
    <property type="match status" value="1"/>
</dbReference>
<dbReference type="CDD" id="cd00054">
    <property type="entry name" value="EGF_CA"/>
    <property type="match status" value="13"/>
</dbReference>
<feature type="domain" description="EGF-like" evidence="25">
    <location>
        <begin position="2234"/>
        <end position="2270"/>
    </location>
</feature>
<feature type="domain" description="Sushi" evidence="27">
    <location>
        <begin position="936"/>
        <end position="999"/>
    </location>
</feature>
<dbReference type="EMBL" id="GEDC01015471">
    <property type="protein sequence ID" value="JAS21827.1"/>
    <property type="molecule type" value="Transcribed_RNA"/>
</dbReference>
<dbReference type="Gene3D" id="2.10.50.10">
    <property type="entry name" value="Tumor Necrosis Factor Receptor, subunit A, domain 2"/>
    <property type="match status" value="5"/>
</dbReference>
<feature type="disulfide bond" evidence="20">
    <location>
        <begin position="830"/>
        <end position="857"/>
    </location>
</feature>
<feature type="domain" description="EGF-like" evidence="25">
    <location>
        <begin position="2272"/>
        <end position="2308"/>
    </location>
</feature>
<dbReference type="FunFam" id="2.10.25.10:FF:000004">
    <property type="entry name" value="Neurogenic locus notch 1"/>
    <property type="match status" value="2"/>
</dbReference>
<keyword evidence="8 22" id="KW-0812">Transmembrane</keyword>
<feature type="compositionally biased region" description="Polar residues" evidence="21">
    <location>
        <begin position="71"/>
        <end position="90"/>
    </location>
</feature>
<gene>
    <name evidence="29" type="ORF">g.20739</name>
    <name evidence="28" type="ORF">g.20750</name>
</gene>
<dbReference type="Gene3D" id="2.60.120.200">
    <property type="match status" value="1"/>
</dbReference>
<dbReference type="Gene3D" id="2.60.120.290">
    <property type="entry name" value="Spermadhesin, CUB domain"/>
    <property type="match status" value="3"/>
</dbReference>
<keyword evidence="6 19" id="KW-0245">EGF-like domain</keyword>
<keyword evidence="7 20" id="KW-0768">Sushi</keyword>
<dbReference type="PANTHER" id="PTHR12916:SF4">
    <property type="entry name" value="UNINFLATABLE, ISOFORM C"/>
    <property type="match status" value="1"/>
</dbReference>
<reference evidence="29" key="1">
    <citation type="submission" date="2015-12" db="EMBL/GenBank/DDBJ databases">
        <title>De novo transcriptome assembly of four potential Pierce s Disease insect vectors from Arizona vineyards.</title>
        <authorList>
            <person name="Tassone E.E."/>
        </authorList>
    </citation>
    <scope>NUCLEOTIDE SEQUENCE</scope>
</reference>
<evidence type="ECO:0000256" key="22">
    <source>
        <dbReference type="SAM" id="Phobius"/>
    </source>
</evidence>
<dbReference type="GO" id="GO:0007219">
    <property type="term" value="P:Notch signaling pathway"/>
    <property type="evidence" value="ECO:0007669"/>
    <property type="project" value="UniProtKB-KW"/>
</dbReference>
<keyword evidence="17" id="KW-0325">Glycoprotein</keyword>
<evidence type="ECO:0000256" key="7">
    <source>
        <dbReference type="ARBA" id="ARBA00022659"/>
    </source>
</evidence>
<feature type="domain" description="EGF-like" evidence="25">
    <location>
        <begin position="1888"/>
        <end position="1927"/>
    </location>
</feature>
<dbReference type="InterPro" id="IPR003410">
    <property type="entry name" value="HYR_dom"/>
</dbReference>
<feature type="domain" description="EGF-like" evidence="25">
    <location>
        <begin position="1848"/>
        <end position="1886"/>
    </location>
</feature>
<dbReference type="SMART" id="SM01411">
    <property type="entry name" value="Ephrin_rec_like"/>
    <property type="match status" value="7"/>
</dbReference>
<proteinExistence type="predicted"/>
<feature type="disulfide bond" evidence="19">
    <location>
        <begin position="1955"/>
        <end position="1964"/>
    </location>
</feature>
<dbReference type="FunFam" id="2.10.25.10:FF:000309">
    <property type="entry name" value="Uncharacterized protein, isoform A"/>
    <property type="match status" value="1"/>
</dbReference>
<keyword evidence="11" id="KW-0221">Differentiation</keyword>
<feature type="disulfide bond" evidence="19">
    <location>
        <begin position="1798"/>
        <end position="1807"/>
    </location>
</feature>
<dbReference type="PANTHER" id="PTHR12916">
    <property type="entry name" value="CYTOCHROME C OXIDASE POLYPEPTIDE VIC-2"/>
    <property type="match status" value="1"/>
</dbReference>
<evidence type="ECO:0000256" key="10">
    <source>
        <dbReference type="ARBA" id="ARBA00022737"/>
    </source>
</evidence>
<dbReference type="Pfam" id="PF14670">
    <property type="entry name" value="FXa_inhibition"/>
    <property type="match status" value="1"/>
</dbReference>
<evidence type="ECO:0000259" key="27">
    <source>
        <dbReference type="PROSITE" id="PS50923"/>
    </source>
</evidence>
<organism evidence="29">
    <name type="scientific">Clastoptera arizonana</name>
    <name type="common">Arizona spittle bug</name>
    <dbReference type="NCBI Taxonomy" id="38151"/>
    <lineage>
        <taxon>Eukaryota</taxon>
        <taxon>Metazoa</taxon>
        <taxon>Ecdysozoa</taxon>
        <taxon>Arthropoda</taxon>
        <taxon>Hexapoda</taxon>
        <taxon>Insecta</taxon>
        <taxon>Pterygota</taxon>
        <taxon>Neoptera</taxon>
        <taxon>Paraneoptera</taxon>
        <taxon>Hemiptera</taxon>
        <taxon>Auchenorrhyncha</taxon>
        <taxon>Cercopoidea</taxon>
        <taxon>Clastopteridae</taxon>
        <taxon>Clastoptera</taxon>
    </lineage>
</organism>
<keyword evidence="16 19" id="KW-1015">Disulfide bond</keyword>
<keyword evidence="14 22" id="KW-1133">Transmembrane helix</keyword>
<feature type="disulfide bond" evidence="19">
    <location>
        <begin position="2068"/>
        <end position="2077"/>
    </location>
</feature>
<feature type="domain" description="Sushi" evidence="27">
    <location>
        <begin position="800"/>
        <end position="859"/>
    </location>
</feature>
<feature type="domain" description="EGF-like" evidence="25">
    <location>
        <begin position="1929"/>
        <end position="1965"/>
    </location>
</feature>
<feature type="domain" description="EGF-like" evidence="25">
    <location>
        <begin position="3135"/>
        <end position="3170"/>
    </location>
</feature>
<dbReference type="PROSITE" id="PS01186">
    <property type="entry name" value="EGF_2"/>
    <property type="match status" value="12"/>
</dbReference>
<keyword evidence="13" id="KW-0914">Notch signaling pathway</keyword>
<dbReference type="FunFam" id="2.10.70.10:FF:000014">
    <property type="entry name" value="Membrane cofactor protein"/>
    <property type="match status" value="1"/>
</dbReference>
<feature type="disulfide bond" evidence="19">
    <location>
        <begin position="1917"/>
        <end position="1926"/>
    </location>
</feature>
<protein>
    <recommendedName>
        <fullName evidence="30">Fibropellin-1</fullName>
    </recommendedName>
</protein>
<dbReference type="Pfam" id="PF12661">
    <property type="entry name" value="hEGF"/>
    <property type="match status" value="4"/>
</dbReference>
<dbReference type="GO" id="GO:0030154">
    <property type="term" value="P:cell differentiation"/>
    <property type="evidence" value="ECO:0007669"/>
    <property type="project" value="UniProtKB-KW"/>
</dbReference>
<dbReference type="InterPro" id="IPR013032">
    <property type="entry name" value="EGF-like_CS"/>
</dbReference>
<evidence type="ECO:0000256" key="1">
    <source>
        <dbReference type="ARBA" id="ARBA00004479"/>
    </source>
</evidence>
<feature type="disulfide bond" evidence="19">
    <location>
        <begin position="2222"/>
        <end position="2231"/>
    </location>
</feature>
<feature type="disulfide bond" evidence="19">
    <location>
        <begin position="2184"/>
        <end position="2193"/>
    </location>
</feature>
<dbReference type="SUPFAM" id="SSF49854">
    <property type="entry name" value="Spermadhesin, CUB domain"/>
    <property type="match status" value="3"/>
</dbReference>
<dbReference type="SMART" id="SM00181">
    <property type="entry name" value="EGF"/>
    <property type="match status" value="20"/>
</dbReference>
<dbReference type="PROSITE" id="PS00010">
    <property type="entry name" value="ASX_HYDROXYL"/>
    <property type="match status" value="11"/>
</dbReference>
<comment type="caution">
    <text evidence="19">Lacks conserved residue(s) required for the propagation of feature annotation.</text>
</comment>
<dbReference type="InterPro" id="IPR000742">
    <property type="entry name" value="EGF"/>
</dbReference>
<feature type="domain" description="HYR" evidence="26">
    <location>
        <begin position="1300"/>
        <end position="1383"/>
    </location>
</feature>
<feature type="domain" description="Sushi" evidence="27">
    <location>
        <begin position="484"/>
        <end position="542"/>
    </location>
</feature>
<dbReference type="PROSITE" id="PS50022">
    <property type="entry name" value="FA58C_3"/>
    <property type="match status" value="2"/>
</dbReference>
<evidence type="ECO:0000256" key="16">
    <source>
        <dbReference type="ARBA" id="ARBA00023157"/>
    </source>
</evidence>
<evidence type="ECO:0000256" key="4">
    <source>
        <dbReference type="ARBA" id="ARBA00022525"/>
    </source>
</evidence>
<feature type="disulfide bond" evidence="19">
    <location>
        <begin position="2030"/>
        <end position="2039"/>
    </location>
</feature>
<dbReference type="FunFam" id="2.10.25.10:FF:000053">
    <property type="entry name" value="Slit guidance ligand 2"/>
    <property type="match status" value="1"/>
</dbReference>
<feature type="domain" description="EGF-like" evidence="25">
    <location>
        <begin position="2080"/>
        <end position="2118"/>
    </location>
</feature>
<dbReference type="InterPro" id="IPR000421">
    <property type="entry name" value="FA58C"/>
</dbReference>
<dbReference type="GO" id="GO:0005112">
    <property type="term" value="F:Notch binding"/>
    <property type="evidence" value="ECO:0007669"/>
    <property type="project" value="TreeGrafter"/>
</dbReference>
<dbReference type="Gene3D" id="2.10.70.10">
    <property type="entry name" value="Complement Module, domain 1"/>
    <property type="match status" value="7"/>
</dbReference>
<feature type="domain" description="HYR" evidence="26">
    <location>
        <begin position="2545"/>
        <end position="2627"/>
    </location>
</feature>
<evidence type="ECO:0000256" key="5">
    <source>
        <dbReference type="ARBA" id="ARBA00022530"/>
    </source>
</evidence>
<dbReference type="InterPro" id="IPR000436">
    <property type="entry name" value="Sushi_SCR_CCP_dom"/>
</dbReference>
<feature type="disulfide bond" evidence="19">
    <location>
        <begin position="1971"/>
        <end position="1981"/>
    </location>
</feature>
<dbReference type="Gene3D" id="2.60.120.260">
    <property type="entry name" value="Galactose-binding domain-like"/>
    <property type="match status" value="2"/>
</dbReference>
<dbReference type="GO" id="GO:0016020">
    <property type="term" value="C:membrane"/>
    <property type="evidence" value="ECO:0007669"/>
    <property type="project" value="UniProtKB-SubCell"/>
</dbReference>
<comment type="subcellular location">
    <subcellularLocation>
        <location evidence="1">Membrane</location>
        <topology evidence="1">Single-pass type I membrane protein</topology>
    </subcellularLocation>
    <subcellularLocation>
        <location evidence="2">Secreted</location>
        <location evidence="2">Extracellular space</location>
        <location evidence="2">Extracellular matrix</location>
    </subcellularLocation>
</comment>